<evidence type="ECO:0000313" key="4">
    <source>
        <dbReference type="Proteomes" id="UP000018372"/>
    </source>
</evidence>
<dbReference type="InterPro" id="IPR010992">
    <property type="entry name" value="IHF-like_DNA-bd_dom_sf"/>
</dbReference>
<dbReference type="RefSeq" id="WP_022053431.1">
    <property type="nucleotide sequence ID" value="NZ_HF998119.1"/>
</dbReference>
<feature type="domain" description="HU" evidence="2">
    <location>
        <begin position="5"/>
        <end position="128"/>
    </location>
</feature>
<dbReference type="GO" id="GO:0003677">
    <property type="term" value="F:DNA binding"/>
    <property type="evidence" value="ECO:0007669"/>
    <property type="project" value="UniProtKB-KW"/>
</dbReference>
<dbReference type="InterPro" id="IPR041607">
    <property type="entry name" value="HU-HIG"/>
</dbReference>
<dbReference type="Gene3D" id="4.10.520.10">
    <property type="entry name" value="IHF-like DNA-binding proteins"/>
    <property type="match status" value="1"/>
</dbReference>
<gene>
    <name evidence="3" type="ORF">BN536_01166</name>
</gene>
<dbReference type="EMBL" id="CBAT010000025">
    <property type="protein sequence ID" value="CCZ86240.1"/>
    <property type="molecule type" value="Genomic_DNA"/>
</dbReference>
<protein>
    <recommendedName>
        <fullName evidence="2">HU domain-containing protein</fullName>
    </recommendedName>
</protein>
<name>R5V771_9BACT</name>
<dbReference type="Pfam" id="PF18291">
    <property type="entry name" value="HU-HIG"/>
    <property type="match status" value="1"/>
</dbReference>
<proteinExistence type="predicted"/>
<dbReference type="NCBIfam" id="TIGR01201">
    <property type="entry name" value="HU_rel"/>
    <property type="match status" value="1"/>
</dbReference>
<reference evidence="3" key="1">
    <citation type="submission" date="2012-11" db="EMBL/GenBank/DDBJ databases">
        <title>Dependencies among metagenomic species, viruses, plasmids and units of genetic variation.</title>
        <authorList>
            <person name="Nielsen H.B."/>
            <person name="Almeida M."/>
            <person name="Juncker A.S."/>
            <person name="Rasmussen S."/>
            <person name="Li J."/>
            <person name="Sunagawa S."/>
            <person name="Plichta D."/>
            <person name="Gautier L."/>
            <person name="Le Chatelier E."/>
            <person name="Peletier E."/>
            <person name="Bonde I."/>
            <person name="Nielsen T."/>
            <person name="Manichanh C."/>
            <person name="Arumugam M."/>
            <person name="Batto J."/>
            <person name="Santos M.B.Q.D."/>
            <person name="Blom N."/>
            <person name="Borruel N."/>
            <person name="Burgdorf K.S."/>
            <person name="Boumezbeur F."/>
            <person name="Casellas F."/>
            <person name="Dore J."/>
            <person name="Guarner F."/>
            <person name="Hansen T."/>
            <person name="Hildebrand F."/>
            <person name="Kaas R.S."/>
            <person name="Kennedy S."/>
            <person name="Kristiansen K."/>
            <person name="Kultima J.R."/>
            <person name="Leonard P."/>
            <person name="Levenez F."/>
            <person name="Lund O."/>
            <person name="Moumen B."/>
            <person name="Le Paslier D."/>
            <person name="Pons N."/>
            <person name="Pedersen O."/>
            <person name="Prifti E."/>
            <person name="Qin J."/>
            <person name="Raes J."/>
            <person name="Tap J."/>
            <person name="Tims S."/>
            <person name="Ussery D.W."/>
            <person name="Yamada T."/>
            <person name="MetaHit consortium"/>
            <person name="Renault P."/>
            <person name="Sicheritz-Ponten T."/>
            <person name="Bork P."/>
            <person name="Wang J."/>
            <person name="Brunak S."/>
            <person name="Ehrlich S.D."/>
        </authorList>
    </citation>
    <scope>NUCLEOTIDE SEQUENCE [LARGE SCALE GENOMIC DNA]</scope>
</reference>
<evidence type="ECO:0000313" key="3">
    <source>
        <dbReference type="EMBL" id="CCZ86240.1"/>
    </source>
</evidence>
<organism evidence="3 4">
    <name type="scientific">Phocaeicola plebeius CAG:211</name>
    <dbReference type="NCBI Taxonomy" id="1263052"/>
    <lineage>
        <taxon>Bacteria</taxon>
        <taxon>Pseudomonadati</taxon>
        <taxon>Bacteroidota</taxon>
        <taxon>Bacteroidia</taxon>
        <taxon>Bacteroidales</taxon>
        <taxon>Bacteroidaceae</taxon>
        <taxon>Phocaeicola</taxon>
    </lineage>
</organism>
<comment type="caution">
    <text evidence="3">The sequence shown here is derived from an EMBL/GenBank/DDBJ whole genome shotgun (WGS) entry which is preliminary data.</text>
</comment>
<sequence length="149" mass="16359">MKKTVTYSVVGRVNPADRESGEVKYYAQSQARGEMGIREIAERIHQMCTVTRADVMAVLTGLEDIVSEGLQGGEIVRLGELGSLQLSLSGEGAATEDTYTDSMIEKVRVLFRPGTVMQEAINNLAFEKVPVKYKKEEEEEEEEEGGLGA</sequence>
<accession>R5V771</accession>
<evidence type="ECO:0000259" key="2">
    <source>
        <dbReference type="Pfam" id="PF18291"/>
    </source>
</evidence>
<dbReference type="Proteomes" id="UP000018372">
    <property type="component" value="Unassembled WGS sequence"/>
</dbReference>
<dbReference type="AlphaFoldDB" id="R5V771"/>
<dbReference type="SUPFAM" id="SSF47729">
    <property type="entry name" value="IHF-like DNA-binding proteins"/>
    <property type="match status" value="1"/>
</dbReference>
<keyword evidence="1" id="KW-0238">DNA-binding</keyword>
<evidence type="ECO:0000256" key="1">
    <source>
        <dbReference type="ARBA" id="ARBA00023125"/>
    </source>
</evidence>
<dbReference type="InterPro" id="IPR005902">
    <property type="entry name" value="HU_DNA-bd_put"/>
</dbReference>